<evidence type="ECO:0000256" key="1">
    <source>
        <dbReference type="SAM" id="MobiDB-lite"/>
    </source>
</evidence>
<dbReference type="OrthoDB" id="10063560at2759"/>
<feature type="compositionally biased region" description="Polar residues" evidence="1">
    <location>
        <begin position="1"/>
        <end position="40"/>
    </location>
</feature>
<gene>
    <name evidence="2" type="ORF">TBRA_LOCUS4277</name>
</gene>
<protein>
    <submittedName>
        <fullName evidence="2">Uncharacterized protein</fullName>
    </submittedName>
</protein>
<organism evidence="2 3">
    <name type="scientific">Trichogramma brassicae</name>
    <dbReference type="NCBI Taxonomy" id="86971"/>
    <lineage>
        <taxon>Eukaryota</taxon>
        <taxon>Metazoa</taxon>
        <taxon>Ecdysozoa</taxon>
        <taxon>Arthropoda</taxon>
        <taxon>Hexapoda</taxon>
        <taxon>Insecta</taxon>
        <taxon>Pterygota</taxon>
        <taxon>Neoptera</taxon>
        <taxon>Endopterygota</taxon>
        <taxon>Hymenoptera</taxon>
        <taxon>Apocrita</taxon>
        <taxon>Proctotrupomorpha</taxon>
        <taxon>Chalcidoidea</taxon>
        <taxon>Trichogrammatidae</taxon>
        <taxon>Trichogramma</taxon>
    </lineage>
</organism>
<feature type="region of interest" description="Disordered" evidence="1">
    <location>
        <begin position="200"/>
        <end position="219"/>
    </location>
</feature>
<reference evidence="2 3" key="1">
    <citation type="submission" date="2020-02" db="EMBL/GenBank/DDBJ databases">
        <authorList>
            <person name="Ferguson B K."/>
        </authorList>
    </citation>
    <scope>NUCLEOTIDE SEQUENCE [LARGE SCALE GENOMIC DNA]</scope>
</reference>
<feature type="compositionally biased region" description="Basic and acidic residues" evidence="1">
    <location>
        <begin position="149"/>
        <end position="159"/>
    </location>
</feature>
<keyword evidence="3" id="KW-1185">Reference proteome</keyword>
<evidence type="ECO:0000313" key="3">
    <source>
        <dbReference type="Proteomes" id="UP000479190"/>
    </source>
</evidence>
<dbReference type="EMBL" id="CADCXV010000676">
    <property type="protein sequence ID" value="CAB0032335.1"/>
    <property type="molecule type" value="Genomic_DNA"/>
</dbReference>
<feature type="compositionally biased region" description="Low complexity" evidence="1">
    <location>
        <begin position="112"/>
        <end position="133"/>
    </location>
</feature>
<evidence type="ECO:0000313" key="2">
    <source>
        <dbReference type="EMBL" id="CAB0032335.1"/>
    </source>
</evidence>
<dbReference type="AlphaFoldDB" id="A0A6H5I9I6"/>
<dbReference type="Proteomes" id="UP000479190">
    <property type="component" value="Unassembled WGS sequence"/>
</dbReference>
<name>A0A6H5I9I6_9HYME</name>
<feature type="region of interest" description="Disordered" evidence="1">
    <location>
        <begin position="81"/>
        <end position="159"/>
    </location>
</feature>
<sequence>MPASTISRSSNMTHPSERWTSAGSMTDLSSINGSSTSASKSGDDHHQHSAHQHRNHLIPPQWLNPTSWNQAVSKSYHSVADPRLMGDDDASVQDWDQPPTVHSSLSDIRQDAQGGQPSSPQTPTSPSTSSAASKQLIAHSSRVQTPQRHHSESVLYLDRERNQRKLYPESSGVIEPAAVGYSNGGRARQRAREAADALHVPGPGEAPSGLRSHSQSHTEEGSAVVLRATPAAPATGLVALGTAIESGKVVVIVAAAAAQSTAPTTATSASTFEREAGFQCIGLRRRQEGKNSQWRIAS</sequence>
<feature type="region of interest" description="Disordered" evidence="1">
    <location>
        <begin position="1"/>
        <end position="66"/>
    </location>
</feature>
<accession>A0A6H5I9I6</accession>
<proteinExistence type="predicted"/>